<feature type="domain" description="Thioredoxin" evidence="1">
    <location>
        <begin position="22"/>
        <end position="146"/>
    </location>
</feature>
<dbReference type="OrthoDB" id="2121326at2759"/>
<dbReference type="SUPFAM" id="SSF52833">
    <property type="entry name" value="Thioredoxin-like"/>
    <property type="match status" value="1"/>
</dbReference>
<gene>
    <name evidence="3" type="ORF">UBRO2_03039</name>
    <name evidence="2" type="ORF">UBRO_02057</name>
</gene>
<organism evidence="2 4">
    <name type="scientific">Ustilago bromivora</name>
    <dbReference type="NCBI Taxonomy" id="307758"/>
    <lineage>
        <taxon>Eukaryota</taxon>
        <taxon>Fungi</taxon>
        <taxon>Dikarya</taxon>
        <taxon>Basidiomycota</taxon>
        <taxon>Ustilaginomycotina</taxon>
        <taxon>Ustilaginomycetes</taxon>
        <taxon>Ustilaginales</taxon>
        <taxon>Ustilaginaceae</taxon>
        <taxon>Ustilago</taxon>
    </lineage>
</organism>
<dbReference type="PROSITE" id="PS51352">
    <property type="entry name" value="THIOREDOXIN_2"/>
    <property type="match status" value="1"/>
</dbReference>
<dbReference type="GO" id="GO:0005737">
    <property type="term" value="C:cytoplasm"/>
    <property type="evidence" value="ECO:0007669"/>
    <property type="project" value="TreeGrafter"/>
</dbReference>
<reference evidence="3" key="3">
    <citation type="submission" date="2018-08" db="EMBL/GenBank/DDBJ databases">
        <authorList>
            <person name="Guldener U."/>
        </authorList>
    </citation>
    <scope>NUCLEOTIDE SEQUENCE</scope>
    <source>
        <strain evidence="3">UB2</strain>
    </source>
</reference>
<protein>
    <submittedName>
        <fullName evidence="2">Related to Thioredoxin</fullName>
    </submittedName>
</protein>
<evidence type="ECO:0000313" key="3">
    <source>
        <dbReference type="EMBL" id="SYW79355.1"/>
    </source>
</evidence>
<evidence type="ECO:0000313" key="4">
    <source>
        <dbReference type="Proteomes" id="UP000179920"/>
    </source>
</evidence>
<dbReference type="PRINTS" id="PR00421">
    <property type="entry name" value="THIOREDOXIN"/>
</dbReference>
<dbReference type="PANTHER" id="PTHR45663">
    <property type="entry name" value="GEO12009P1"/>
    <property type="match status" value="1"/>
</dbReference>
<evidence type="ECO:0000313" key="5">
    <source>
        <dbReference type="Proteomes" id="UP000658997"/>
    </source>
</evidence>
<dbReference type="PANTHER" id="PTHR45663:SF11">
    <property type="entry name" value="GEO12009P1"/>
    <property type="match status" value="1"/>
</dbReference>
<reference evidence="2" key="1">
    <citation type="submission" date="2016-04" db="EMBL/GenBank/DDBJ databases">
        <authorList>
            <person name="Evans L.H."/>
            <person name="Alamgir A."/>
            <person name="Owens N."/>
            <person name="Weber N.D."/>
            <person name="Virtaneva K."/>
            <person name="Barbian K."/>
            <person name="Babar A."/>
            <person name="Rosenke K."/>
        </authorList>
    </citation>
    <scope>NUCLEOTIDE SEQUENCE</scope>
    <source>
        <strain evidence="2">UB2112</strain>
    </source>
</reference>
<dbReference type="Proteomes" id="UP000658997">
    <property type="component" value="Unassembled WGS sequence"/>
</dbReference>
<dbReference type="AlphaFoldDB" id="A0A1K0H9D0"/>
<dbReference type="Proteomes" id="UP000179920">
    <property type="component" value="Chromosome III"/>
</dbReference>
<dbReference type="InterPro" id="IPR013766">
    <property type="entry name" value="Thioredoxin_domain"/>
</dbReference>
<dbReference type="EMBL" id="LT558119">
    <property type="protein sequence ID" value="SAM78490.1"/>
    <property type="molecule type" value="Genomic_DNA"/>
</dbReference>
<keyword evidence="5" id="KW-1185">Reference proteome</keyword>
<dbReference type="EMBL" id="ULHB01000053">
    <property type="protein sequence ID" value="SYW79355.1"/>
    <property type="molecule type" value="Genomic_DNA"/>
</dbReference>
<evidence type="ECO:0000313" key="2">
    <source>
        <dbReference type="EMBL" id="SAM78490.1"/>
    </source>
</evidence>
<proteinExistence type="predicted"/>
<reference evidence="4" key="2">
    <citation type="submission" date="2016-04" db="EMBL/GenBank/DDBJ databases">
        <authorList>
            <person name="Guldener U."/>
            <person name="Guldener U."/>
        </authorList>
    </citation>
    <scope>NUCLEOTIDE SEQUENCE [LARGE SCALE GENOMIC DNA]</scope>
    <source>
        <strain evidence="4">UB2112</strain>
    </source>
</reference>
<dbReference type="Gene3D" id="3.40.30.10">
    <property type="entry name" value="Glutaredoxin"/>
    <property type="match status" value="1"/>
</dbReference>
<evidence type="ECO:0000259" key="1">
    <source>
        <dbReference type="PROSITE" id="PS51352"/>
    </source>
</evidence>
<dbReference type="InterPro" id="IPR036249">
    <property type="entry name" value="Thioredoxin-like_sf"/>
</dbReference>
<name>A0A1K0H9D0_9BASI</name>
<accession>A0A1K0H9D0</accession>
<dbReference type="CDD" id="cd02947">
    <property type="entry name" value="TRX_family"/>
    <property type="match status" value="1"/>
</dbReference>
<dbReference type="Pfam" id="PF00085">
    <property type="entry name" value="Thioredoxin"/>
    <property type="match status" value="1"/>
</dbReference>
<sequence>MLTRTLAPTLLTRQSLSIGTSRTFTSTRRALKVYENVDASQFESRVVSPSGADADTPVLVDFFAVWCQPCKLLSPTLKKIASQPEVVGGKVVDLVTIDVDQHQQIAQQFKVSAMPTVVAMKNGKVLDGFVGMLPENKVIEFVQNLK</sequence>
<dbReference type="GO" id="GO:0015035">
    <property type="term" value="F:protein-disulfide reductase activity"/>
    <property type="evidence" value="ECO:0007669"/>
    <property type="project" value="TreeGrafter"/>
</dbReference>